<dbReference type="PANTHER" id="PTHR31350:SF21">
    <property type="entry name" value="F-BOX ONLY PROTEIN 21"/>
    <property type="match status" value="1"/>
</dbReference>
<dbReference type="RefSeq" id="WP_160633692.1">
    <property type="nucleotide sequence ID" value="NZ_WWNE01000009.1"/>
</dbReference>
<protein>
    <recommendedName>
        <fullName evidence="2">Protein SirB1 N-terminal domain-containing protein</fullName>
    </recommendedName>
</protein>
<sequence>MHSETKIKALIELLDDPDEFVFSQVEQELKLIGNDIVPILEYAWGNSFNNILQQRIENLIHQIQFERVLKDLTQWKNSQGRDLLDGALIIARYQYPDLDIGEMERFFEQLVKEVWLELNPNYTALEKARIISRVLFEIYGFSGNKKNFHSPQNSFINHVIESKKGNPITLSLIYLIIAKELKLPIYGVNLPEHFVLAYTILPEDFVDEFLQEDVLFYINPFNGGTVFNEEEIKTFLAQLKIEEEDSFFLPCSNLKVIERILNNLIFCFGKAGVMDKVEELKQLLHIIKS</sequence>
<evidence type="ECO:0000313" key="3">
    <source>
        <dbReference type="EMBL" id="NBG66734.1"/>
    </source>
</evidence>
<accession>A0A6N9NLH2</accession>
<gene>
    <name evidence="3" type="ORF">GQN54_11470</name>
</gene>
<name>A0A6N9NLH2_9FLAO</name>
<reference evidence="3 4" key="1">
    <citation type="submission" date="2019-12" db="EMBL/GenBank/DDBJ databases">
        <authorList>
            <person name="Zhao J."/>
        </authorList>
    </citation>
    <scope>NUCLEOTIDE SEQUENCE [LARGE SCALE GENOMIC DNA]</scope>
    <source>
        <strain evidence="3 4">S-15</strain>
    </source>
</reference>
<dbReference type="AlphaFoldDB" id="A0A6N9NLH2"/>
<proteinExistence type="inferred from homology"/>
<dbReference type="EMBL" id="WWNE01000009">
    <property type="protein sequence ID" value="NBG66734.1"/>
    <property type="molecule type" value="Genomic_DNA"/>
</dbReference>
<evidence type="ECO:0000313" key="4">
    <source>
        <dbReference type="Proteomes" id="UP000470771"/>
    </source>
</evidence>
<dbReference type="PANTHER" id="PTHR31350">
    <property type="entry name" value="SI:DKEY-261L7.2"/>
    <property type="match status" value="1"/>
</dbReference>
<organism evidence="3 4">
    <name type="scientific">Acidiluteibacter ferrifornacis</name>
    <dbReference type="NCBI Taxonomy" id="2692424"/>
    <lineage>
        <taxon>Bacteria</taxon>
        <taxon>Pseudomonadati</taxon>
        <taxon>Bacteroidota</taxon>
        <taxon>Flavobacteriia</taxon>
        <taxon>Flavobacteriales</taxon>
        <taxon>Cryomorphaceae</taxon>
        <taxon>Acidiluteibacter</taxon>
    </lineage>
</organism>
<feature type="domain" description="Protein SirB1 N-terminal" evidence="2">
    <location>
        <begin position="107"/>
        <end position="262"/>
    </location>
</feature>
<dbReference type="Pfam" id="PF13369">
    <property type="entry name" value="Transglut_core2"/>
    <property type="match status" value="1"/>
</dbReference>
<comment type="caution">
    <text evidence="3">The sequence shown here is derived from an EMBL/GenBank/DDBJ whole genome shotgun (WGS) entry which is preliminary data.</text>
</comment>
<comment type="similarity">
    <text evidence="1">Belongs to the UPF0162 family.</text>
</comment>
<evidence type="ECO:0000256" key="1">
    <source>
        <dbReference type="ARBA" id="ARBA00007100"/>
    </source>
</evidence>
<dbReference type="Proteomes" id="UP000470771">
    <property type="component" value="Unassembled WGS sequence"/>
</dbReference>
<keyword evidence="4" id="KW-1185">Reference proteome</keyword>
<evidence type="ECO:0000259" key="2">
    <source>
        <dbReference type="Pfam" id="PF13369"/>
    </source>
</evidence>
<dbReference type="InterPro" id="IPR032698">
    <property type="entry name" value="SirB1_N"/>
</dbReference>